<accession>A0A382RJ07</accession>
<dbReference type="AlphaFoldDB" id="A0A382RJ07"/>
<name>A0A382RJ07_9ZZZZ</name>
<organism evidence="1">
    <name type="scientific">marine metagenome</name>
    <dbReference type="NCBI Taxonomy" id="408172"/>
    <lineage>
        <taxon>unclassified sequences</taxon>
        <taxon>metagenomes</taxon>
        <taxon>ecological metagenomes</taxon>
    </lineage>
</organism>
<evidence type="ECO:0000313" key="1">
    <source>
        <dbReference type="EMBL" id="SVC97400.1"/>
    </source>
</evidence>
<reference evidence="1" key="1">
    <citation type="submission" date="2018-05" db="EMBL/GenBank/DDBJ databases">
        <authorList>
            <person name="Lanie J.A."/>
            <person name="Ng W.-L."/>
            <person name="Kazmierczak K.M."/>
            <person name="Andrzejewski T.M."/>
            <person name="Davidsen T.M."/>
            <person name="Wayne K.J."/>
            <person name="Tettelin H."/>
            <person name="Glass J.I."/>
            <person name="Rusch D."/>
            <person name="Podicherti R."/>
            <person name="Tsui H.-C.T."/>
            <person name="Winkler M.E."/>
        </authorList>
    </citation>
    <scope>NUCLEOTIDE SEQUENCE</scope>
</reference>
<protein>
    <submittedName>
        <fullName evidence="1">Uncharacterized protein</fullName>
    </submittedName>
</protein>
<dbReference type="EMBL" id="UINC01121916">
    <property type="protein sequence ID" value="SVC97400.1"/>
    <property type="molecule type" value="Genomic_DNA"/>
</dbReference>
<sequence>MNQHGQKILRYLKRDKRFSLVLIELSKLGQCFVSLDGLIICSTLWSNPMPVHRQ</sequence>
<proteinExistence type="predicted"/>
<gene>
    <name evidence="1" type="ORF">METZ01_LOCUS350254</name>
</gene>